<dbReference type="AlphaFoldDB" id="A0AAE1DEZ0"/>
<dbReference type="PROSITE" id="PS50262">
    <property type="entry name" value="G_PROTEIN_RECEP_F1_2"/>
    <property type="match status" value="1"/>
</dbReference>
<keyword evidence="7" id="KW-0807">Transducer</keyword>
<comment type="caution">
    <text evidence="10">The sequence shown here is derived from an EMBL/GenBank/DDBJ whole genome shotgun (WGS) entry which is preliminary data.</text>
</comment>
<dbReference type="PANTHER" id="PTHR24243:SF208">
    <property type="entry name" value="PYROKININ-1 RECEPTOR"/>
    <property type="match status" value="1"/>
</dbReference>
<evidence type="ECO:0000313" key="11">
    <source>
        <dbReference type="Proteomes" id="UP001283361"/>
    </source>
</evidence>
<evidence type="ECO:0000313" key="10">
    <source>
        <dbReference type="EMBL" id="KAK3768017.1"/>
    </source>
</evidence>
<dbReference type="GO" id="GO:0016020">
    <property type="term" value="C:membrane"/>
    <property type="evidence" value="ECO:0007669"/>
    <property type="project" value="UniProtKB-SubCell"/>
</dbReference>
<feature type="transmembrane region" description="Helical" evidence="8">
    <location>
        <begin position="77"/>
        <end position="97"/>
    </location>
</feature>
<gene>
    <name evidence="10" type="ORF">RRG08_045033</name>
</gene>
<feature type="domain" description="G-protein coupled receptors family 1 profile" evidence="9">
    <location>
        <begin position="58"/>
        <end position="420"/>
    </location>
</feature>
<proteinExistence type="predicted"/>
<evidence type="ECO:0000256" key="6">
    <source>
        <dbReference type="ARBA" id="ARBA00023170"/>
    </source>
</evidence>
<reference evidence="10" key="1">
    <citation type="journal article" date="2023" name="G3 (Bethesda)">
        <title>A reference genome for the long-term kleptoplast-retaining sea slug Elysia crispata morphotype clarki.</title>
        <authorList>
            <person name="Eastman K.E."/>
            <person name="Pendleton A.L."/>
            <person name="Shaikh M.A."/>
            <person name="Suttiyut T."/>
            <person name="Ogas R."/>
            <person name="Tomko P."/>
            <person name="Gavelis G."/>
            <person name="Widhalm J.R."/>
            <person name="Wisecaver J.H."/>
        </authorList>
    </citation>
    <scope>NUCLEOTIDE SEQUENCE</scope>
    <source>
        <strain evidence="10">ECLA1</strain>
    </source>
</reference>
<evidence type="ECO:0000256" key="8">
    <source>
        <dbReference type="SAM" id="Phobius"/>
    </source>
</evidence>
<dbReference type="GO" id="GO:0004930">
    <property type="term" value="F:G protein-coupled receptor activity"/>
    <property type="evidence" value="ECO:0007669"/>
    <property type="project" value="UniProtKB-KW"/>
</dbReference>
<accession>A0AAE1DEZ0</accession>
<evidence type="ECO:0000256" key="2">
    <source>
        <dbReference type="ARBA" id="ARBA00022692"/>
    </source>
</evidence>
<evidence type="ECO:0000259" key="9">
    <source>
        <dbReference type="PROSITE" id="PS50262"/>
    </source>
</evidence>
<sequence>MENLYFLQNRTLSNASTKPAVVDFRALLAGLPFRNVYLGGRDVITLLYFPFLAFGVVSNILNIVVYTRLGVKDNVTVSFLTLSISDLLYLVLLSPHITVDALTHLVEDRLGKTIPWLFHDGILRFPFYWYAFTFYETSILINVYISVVRCACVAIPFTVKSMFTVRRAIIAFVVFFLSIFALRFPMFMNKRIVQEYDPVTNKTRFMYREIEDGGLADKLNDIVSRNILSWISFVTVIICLVVMVFKLQASAKFRSSLSTDNSNTSGYKKKVCNAQESEQLEATPSKANVFDKDRSKSNNIDTFKGYSSSDQETNDLEAVQDLSTKLKASKNKKAVSTPNRGNQMLSSKEAQVVRSVVLVACVFIMCQTPFMAYSLARQIETKFDDVIHGDVSRYIFIFGLCSNMSKIFAMINASVNIIVYYNFNSRYRSCIKSLLKRV</sequence>
<organism evidence="10 11">
    <name type="scientific">Elysia crispata</name>
    <name type="common">lettuce slug</name>
    <dbReference type="NCBI Taxonomy" id="231223"/>
    <lineage>
        <taxon>Eukaryota</taxon>
        <taxon>Metazoa</taxon>
        <taxon>Spiralia</taxon>
        <taxon>Lophotrochozoa</taxon>
        <taxon>Mollusca</taxon>
        <taxon>Gastropoda</taxon>
        <taxon>Heterobranchia</taxon>
        <taxon>Euthyneura</taxon>
        <taxon>Panpulmonata</taxon>
        <taxon>Sacoglossa</taxon>
        <taxon>Placobranchoidea</taxon>
        <taxon>Plakobranchidae</taxon>
        <taxon>Elysia</taxon>
    </lineage>
</organism>
<evidence type="ECO:0000256" key="5">
    <source>
        <dbReference type="ARBA" id="ARBA00023136"/>
    </source>
</evidence>
<feature type="transmembrane region" description="Helical" evidence="8">
    <location>
        <begin position="43"/>
        <end position="65"/>
    </location>
</feature>
<keyword evidence="11" id="KW-1185">Reference proteome</keyword>
<keyword evidence="5 8" id="KW-0472">Membrane</keyword>
<feature type="transmembrane region" description="Helical" evidence="8">
    <location>
        <begin position="395"/>
        <end position="423"/>
    </location>
</feature>
<dbReference type="InterPro" id="IPR000276">
    <property type="entry name" value="GPCR_Rhodpsn"/>
</dbReference>
<keyword evidence="2 8" id="KW-0812">Transmembrane</keyword>
<comment type="subcellular location">
    <subcellularLocation>
        <location evidence="1">Membrane</location>
        <topology evidence="1">Multi-pass membrane protein</topology>
    </subcellularLocation>
</comment>
<feature type="transmembrane region" description="Helical" evidence="8">
    <location>
        <begin position="352"/>
        <end position="375"/>
    </location>
</feature>
<keyword evidence="4" id="KW-0297">G-protein coupled receptor</keyword>
<keyword evidence="3 8" id="KW-1133">Transmembrane helix</keyword>
<name>A0AAE1DEZ0_9GAST</name>
<feature type="transmembrane region" description="Helical" evidence="8">
    <location>
        <begin position="168"/>
        <end position="188"/>
    </location>
</feature>
<dbReference type="EMBL" id="JAWDGP010004077">
    <property type="protein sequence ID" value="KAK3768017.1"/>
    <property type="molecule type" value="Genomic_DNA"/>
</dbReference>
<dbReference type="PANTHER" id="PTHR24243">
    <property type="entry name" value="G-PROTEIN COUPLED RECEPTOR"/>
    <property type="match status" value="1"/>
</dbReference>
<feature type="transmembrane region" description="Helical" evidence="8">
    <location>
        <begin position="227"/>
        <end position="245"/>
    </location>
</feature>
<evidence type="ECO:0000256" key="1">
    <source>
        <dbReference type="ARBA" id="ARBA00004141"/>
    </source>
</evidence>
<dbReference type="InterPro" id="IPR017452">
    <property type="entry name" value="GPCR_Rhodpsn_7TM"/>
</dbReference>
<evidence type="ECO:0000256" key="7">
    <source>
        <dbReference type="ARBA" id="ARBA00023224"/>
    </source>
</evidence>
<evidence type="ECO:0000256" key="4">
    <source>
        <dbReference type="ARBA" id="ARBA00023040"/>
    </source>
</evidence>
<feature type="transmembrane region" description="Helical" evidence="8">
    <location>
        <begin position="127"/>
        <end position="147"/>
    </location>
</feature>
<dbReference type="Pfam" id="PF00001">
    <property type="entry name" value="7tm_1"/>
    <property type="match status" value="1"/>
</dbReference>
<dbReference type="SUPFAM" id="SSF81321">
    <property type="entry name" value="Family A G protein-coupled receptor-like"/>
    <property type="match status" value="1"/>
</dbReference>
<protein>
    <recommendedName>
        <fullName evidence="9">G-protein coupled receptors family 1 profile domain-containing protein</fullName>
    </recommendedName>
</protein>
<dbReference type="Gene3D" id="1.20.1070.10">
    <property type="entry name" value="Rhodopsin 7-helix transmembrane proteins"/>
    <property type="match status" value="1"/>
</dbReference>
<dbReference type="Proteomes" id="UP001283361">
    <property type="component" value="Unassembled WGS sequence"/>
</dbReference>
<evidence type="ECO:0000256" key="3">
    <source>
        <dbReference type="ARBA" id="ARBA00022989"/>
    </source>
</evidence>
<keyword evidence="6" id="KW-0675">Receptor</keyword>
<dbReference type="PRINTS" id="PR00237">
    <property type="entry name" value="GPCRRHODOPSN"/>
</dbReference>